<dbReference type="AlphaFoldDB" id="A0AAN8I9M4"/>
<reference evidence="1 2" key="1">
    <citation type="submission" date="2022-12" db="EMBL/GenBank/DDBJ databases">
        <title>Genomic features and morphological characterization of a novel Knufia sp. strain isolated from spacecraft assembly facility.</title>
        <authorList>
            <person name="Teixeira M."/>
            <person name="Chander A.M."/>
            <person name="Stajich J.E."/>
            <person name="Venkateswaran K."/>
        </authorList>
    </citation>
    <scope>NUCLEOTIDE SEQUENCE [LARGE SCALE GENOMIC DNA]</scope>
    <source>
        <strain evidence="1 2">FJI-L2-BK-P2</strain>
    </source>
</reference>
<dbReference type="Proteomes" id="UP001316803">
    <property type="component" value="Unassembled WGS sequence"/>
</dbReference>
<accession>A0AAN8I9M4</accession>
<evidence type="ECO:0000313" key="2">
    <source>
        <dbReference type="Proteomes" id="UP001316803"/>
    </source>
</evidence>
<name>A0AAN8I9M4_9EURO</name>
<organism evidence="1 2">
    <name type="scientific">Knufia fluminis</name>
    <dbReference type="NCBI Taxonomy" id="191047"/>
    <lineage>
        <taxon>Eukaryota</taxon>
        <taxon>Fungi</taxon>
        <taxon>Dikarya</taxon>
        <taxon>Ascomycota</taxon>
        <taxon>Pezizomycotina</taxon>
        <taxon>Eurotiomycetes</taxon>
        <taxon>Chaetothyriomycetidae</taxon>
        <taxon>Chaetothyriales</taxon>
        <taxon>Trichomeriaceae</taxon>
        <taxon>Knufia</taxon>
    </lineage>
</organism>
<sequence>MVRFAATADHYTTDKVIEIQGITTIKEPPPPYPVEVRSKLLQGVQQAYIVVCTECWLPQLCAYHQSRCAPDASDKLDEDDMIAFYWASAITGSSIPGLETGGVAGKLYELVARGPNISGFFSFRYQQTYSCKMAASELLGGSAAPFTYKHAIGCLNSTCPTIERNDHAQAPSLTKSLHFQLCSGSLVNIESLVLAMERPMNEAQTNRPTVPNITRAVLDAQRLFHEGKIADEELIRVGFEARASKECRGSIAGLYSLWQTIRTYQEKMAQLRQTAAELGIVLLED</sequence>
<proteinExistence type="predicted"/>
<evidence type="ECO:0000313" key="1">
    <source>
        <dbReference type="EMBL" id="KAK5955776.1"/>
    </source>
</evidence>
<keyword evidence="2" id="KW-1185">Reference proteome</keyword>
<comment type="caution">
    <text evidence="1">The sequence shown here is derived from an EMBL/GenBank/DDBJ whole genome shotgun (WGS) entry which is preliminary data.</text>
</comment>
<dbReference type="EMBL" id="JAKLMC020000006">
    <property type="protein sequence ID" value="KAK5955776.1"/>
    <property type="molecule type" value="Genomic_DNA"/>
</dbReference>
<protein>
    <submittedName>
        <fullName evidence="1">Uncharacterized protein</fullName>
    </submittedName>
</protein>
<gene>
    <name evidence="1" type="ORF">OHC33_003417</name>
</gene>